<proteinExistence type="predicted"/>
<evidence type="ECO:0000256" key="2">
    <source>
        <dbReference type="SAM" id="SignalP"/>
    </source>
</evidence>
<evidence type="ECO:0000313" key="3">
    <source>
        <dbReference type="EMBL" id="MBW77580.1"/>
    </source>
</evidence>
<keyword evidence="2" id="KW-0732">Signal</keyword>
<name>A0A2M4DJ38_ANODA</name>
<protein>
    <submittedName>
        <fullName evidence="3">Putative secreted protein</fullName>
    </submittedName>
</protein>
<sequence>MLLVFSSRSFSLSLSGVSAVGAVALSLDTPPGRARCASEQRSTNQSEHTSAREHSKIQKIMELCGTKAEPPFSINRCNPST</sequence>
<feature type="region of interest" description="Disordered" evidence="1">
    <location>
        <begin position="29"/>
        <end position="55"/>
    </location>
</feature>
<accession>A0A2M4DJ38</accession>
<feature type="chain" id="PRO_5014649848" evidence="2">
    <location>
        <begin position="25"/>
        <end position="81"/>
    </location>
</feature>
<dbReference type="AlphaFoldDB" id="A0A2M4DJ38"/>
<feature type="signal peptide" evidence="2">
    <location>
        <begin position="1"/>
        <end position="24"/>
    </location>
</feature>
<dbReference type="EMBL" id="GGFL01013402">
    <property type="protein sequence ID" value="MBW77580.1"/>
    <property type="molecule type" value="Transcribed_RNA"/>
</dbReference>
<feature type="compositionally biased region" description="Polar residues" evidence="1">
    <location>
        <begin position="39"/>
        <end position="48"/>
    </location>
</feature>
<organism evidence="3">
    <name type="scientific">Anopheles darlingi</name>
    <name type="common">Mosquito</name>
    <dbReference type="NCBI Taxonomy" id="43151"/>
    <lineage>
        <taxon>Eukaryota</taxon>
        <taxon>Metazoa</taxon>
        <taxon>Ecdysozoa</taxon>
        <taxon>Arthropoda</taxon>
        <taxon>Hexapoda</taxon>
        <taxon>Insecta</taxon>
        <taxon>Pterygota</taxon>
        <taxon>Neoptera</taxon>
        <taxon>Endopterygota</taxon>
        <taxon>Diptera</taxon>
        <taxon>Nematocera</taxon>
        <taxon>Culicoidea</taxon>
        <taxon>Culicidae</taxon>
        <taxon>Anophelinae</taxon>
        <taxon>Anopheles</taxon>
    </lineage>
</organism>
<evidence type="ECO:0000256" key="1">
    <source>
        <dbReference type="SAM" id="MobiDB-lite"/>
    </source>
</evidence>
<reference evidence="3" key="1">
    <citation type="submission" date="2018-01" db="EMBL/GenBank/DDBJ databases">
        <title>An insight into the sialome of Amazonian anophelines.</title>
        <authorList>
            <person name="Ribeiro J.M."/>
            <person name="Scarpassa V."/>
            <person name="Calvo E."/>
        </authorList>
    </citation>
    <scope>NUCLEOTIDE SEQUENCE</scope>
</reference>